<evidence type="ECO:0000313" key="1">
    <source>
        <dbReference type="EMBL" id="TFY73191.1"/>
    </source>
</evidence>
<sequence>MAVDDTQLLAALCPYCDGSHKLKKWFLIGSVFGPMEVADIKLLTQQIAAASVSKATKVWLWILQIPYSRVPPLILAMAPLGSKTTAAELAAMERDILQLLLQAADSFCIITLGSDGTVTKHNARRELLTLTSAVDIHYCIPHPEGNGQFITIMVHKVYGQALAIIQDLKYCQKMFRNNLFSGATLLLLGRYPIFYELIHVMALNFEDSPLYRRNVEKLDRQDDRAAARLFSADALKHAIEHTDNLGLVAYLFVFGEMVDAYQSRTIPHSERIKMVLRARFFKDLWKAFLRNAGYPERCYFISRDADDITDILINGLLSIIYIHWDC</sequence>
<reference evidence="1 2" key="1">
    <citation type="submission" date="2019-02" db="EMBL/GenBank/DDBJ databases">
        <title>Genome sequencing of the rare red list fungi Hericium alpestre (H. flagellum).</title>
        <authorList>
            <person name="Buettner E."/>
            <person name="Kellner H."/>
        </authorList>
    </citation>
    <scope>NUCLEOTIDE SEQUENCE [LARGE SCALE GENOMIC DNA]</scope>
    <source>
        <strain evidence="1 2">DSM 108284</strain>
    </source>
</reference>
<dbReference type="EMBL" id="SFCI01003190">
    <property type="protein sequence ID" value="TFY73191.1"/>
    <property type="molecule type" value="Genomic_DNA"/>
</dbReference>
<accession>A0A4Y9ZH91</accession>
<proteinExistence type="predicted"/>
<name>A0A4Y9ZH91_9AGAM</name>
<organism evidence="1 2">
    <name type="scientific">Hericium alpestre</name>
    <dbReference type="NCBI Taxonomy" id="135208"/>
    <lineage>
        <taxon>Eukaryota</taxon>
        <taxon>Fungi</taxon>
        <taxon>Dikarya</taxon>
        <taxon>Basidiomycota</taxon>
        <taxon>Agaricomycotina</taxon>
        <taxon>Agaricomycetes</taxon>
        <taxon>Russulales</taxon>
        <taxon>Hericiaceae</taxon>
        <taxon>Hericium</taxon>
    </lineage>
</organism>
<dbReference type="OrthoDB" id="73076at2759"/>
<gene>
    <name evidence="1" type="ORF">EWM64_g10821</name>
</gene>
<dbReference type="AlphaFoldDB" id="A0A4Y9ZH91"/>
<dbReference type="STRING" id="135208.A0A4Y9ZH91"/>
<dbReference type="Proteomes" id="UP000298061">
    <property type="component" value="Unassembled WGS sequence"/>
</dbReference>
<keyword evidence="2" id="KW-1185">Reference proteome</keyword>
<protein>
    <submittedName>
        <fullName evidence="1">Uncharacterized protein</fullName>
    </submittedName>
</protein>
<comment type="caution">
    <text evidence="1">The sequence shown here is derived from an EMBL/GenBank/DDBJ whole genome shotgun (WGS) entry which is preliminary data.</text>
</comment>
<evidence type="ECO:0000313" key="2">
    <source>
        <dbReference type="Proteomes" id="UP000298061"/>
    </source>
</evidence>